<proteinExistence type="predicted"/>
<evidence type="ECO:0000256" key="1">
    <source>
        <dbReference type="SAM" id="SignalP"/>
    </source>
</evidence>
<feature type="chain" id="PRO_5037618994" evidence="1">
    <location>
        <begin position="24"/>
        <end position="315"/>
    </location>
</feature>
<reference evidence="2" key="1">
    <citation type="submission" date="2020-12" db="EMBL/GenBank/DDBJ databases">
        <title>The genome sequence of Inhella sp. 1Y17.</title>
        <authorList>
            <person name="Liu Y."/>
        </authorList>
    </citation>
    <scope>NUCLEOTIDE SEQUENCE</scope>
    <source>
        <strain evidence="2">1Y17</strain>
    </source>
</reference>
<gene>
    <name evidence="2" type="ORF">I7X39_02815</name>
</gene>
<dbReference type="RefSeq" id="WP_198109452.1">
    <property type="nucleotide sequence ID" value="NZ_JAEDAK010000002.1"/>
</dbReference>
<dbReference type="Proteomes" id="UP000613266">
    <property type="component" value="Unassembled WGS sequence"/>
</dbReference>
<name>A0A931IZC5_9BURK</name>
<evidence type="ECO:0000313" key="3">
    <source>
        <dbReference type="Proteomes" id="UP000613266"/>
    </source>
</evidence>
<keyword evidence="1" id="KW-0732">Signal</keyword>
<sequence length="315" mass="36692">MSHTRRTLFALSALALLPALARADHDDRDEGEYRILYARYGTAEQQVDVTERLKQLAREDERFRAGNEAFGVDPAPGRRKTLRIVARGRDGQQRVFEYREGSRVDGREFIGWRTGRGWGDERGGWRDADGDGRDSGRYRILEARYGTPRRHVDVTERLRQLARQDLRFRVENERLGVDPDPGRRKQLRLFVRDRQGEERVFEYDEGAVVDGALFTGWQRGDWGHERRERDWSDERREEQWLQVHEALWGADSRWADVTAAVRAALARGGQPRVSNELLGVDPARRVRKTLRLRYQRGRGPLRELELREGEPLALP</sequence>
<protein>
    <submittedName>
        <fullName evidence="2">Uncharacterized protein</fullName>
    </submittedName>
</protein>
<dbReference type="EMBL" id="JAEDAK010000002">
    <property type="protein sequence ID" value="MBH9575828.1"/>
    <property type="molecule type" value="Genomic_DNA"/>
</dbReference>
<organism evidence="2 3">
    <name type="scientific">Inhella proteolytica</name>
    <dbReference type="NCBI Taxonomy" id="2795029"/>
    <lineage>
        <taxon>Bacteria</taxon>
        <taxon>Pseudomonadati</taxon>
        <taxon>Pseudomonadota</taxon>
        <taxon>Betaproteobacteria</taxon>
        <taxon>Burkholderiales</taxon>
        <taxon>Sphaerotilaceae</taxon>
        <taxon>Inhella</taxon>
    </lineage>
</organism>
<comment type="caution">
    <text evidence="2">The sequence shown here is derived from an EMBL/GenBank/DDBJ whole genome shotgun (WGS) entry which is preliminary data.</text>
</comment>
<evidence type="ECO:0000313" key="2">
    <source>
        <dbReference type="EMBL" id="MBH9575828.1"/>
    </source>
</evidence>
<dbReference type="AlphaFoldDB" id="A0A931IZC5"/>
<feature type="signal peptide" evidence="1">
    <location>
        <begin position="1"/>
        <end position="23"/>
    </location>
</feature>
<accession>A0A931IZC5</accession>
<keyword evidence="3" id="KW-1185">Reference proteome</keyword>